<evidence type="ECO:0000313" key="10">
    <source>
        <dbReference type="RefSeq" id="XP_025420147.1"/>
    </source>
</evidence>
<evidence type="ECO:0000256" key="1">
    <source>
        <dbReference type="ARBA" id="ARBA00010701"/>
    </source>
</evidence>
<protein>
    <submittedName>
        <fullName evidence="8 10">Lipase 3</fullName>
    </submittedName>
</protein>
<dbReference type="EMBL" id="GGMS01016581">
    <property type="protein sequence ID" value="MBY85784.1"/>
    <property type="molecule type" value="Transcribed_RNA"/>
</dbReference>
<keyword evidence="9" id="KW-1185">Reference proteome</keyword>
<dbReference type="AlphaFoldDB" id="A0A2S2R745"/>
<sequence>MSSAFNIFPDVSLSTVEIIQNNGYDVEVHHVTTEDGYILELHRIPRSKSGQEPTRNHPVFIHHGILGSSADWVLGGANMSLPMQLADDGYDVWLANCRGNTYSRKHVSLTWKQKNFWNFSLNEIGIYDLPASFDYILINNNVSQLHYIGYSMGTCVFFIMASERPEYQPKIRSQISLAPVAYLSNTRSALRYIAPYARIINMMYQKMAGGMIMPQSRLQTFLASTICREKMTQKLICEKCIIFSVCGSDPYDFDSKLIPYIMGHFPAGTSAKLASHFAQFILKESFGQFDYGPVLNLRYYNSTEPPTYDLKSINVPITLIYGENDLLADPEDVMRLKVQLPKLMDAFPVKTPYCNHVDFLWSLKVKEQVNDPIRGILQKTDDMNWRYSGPDPSIVGNEISDGDRKGTYNIVPRPLPNRYNELDFALAMDYFLKNLDSIIASTMPQTVNDNDTADFDRVSEQQKILFGNVIRSLKVAEKKYGQLRDGVAYEIEDWTGSMAIGVSDARKTMEKHVSQTATLVNGKIAIAGKSVANGIVMTEKKIVDGVMKAEKSVVGGIIKAEQSVVDGISKAEHYVNFGLRKADQVVGNTLNTTLTRLNRAFWFMKKG</sequence>
<dbReference type="RefSeq" id="XP_025420147.1">
    <property type="nucleotide sequence ID" value="XM_025564362.1"/>
</dbReference>
<proteinExistence type="inferred from homology"/>
<evidence type="ECO:0000259" key="7">
    <source>
        <dbReference type="Pfam" id="PF04083"/>
    </source>
</evidence>
<gene>
    <name evidence="8" type="primary">Lip3_2</name>
    <name evidence="10" type="synonym">LOC112690358</name>
    <name evidence="8" type="ORF">g.129531</name>
</gene>
<dbReference type="InterPro" id="IPR029058">
    <property type="entry name" value="AB_hydrolase_fold"/>
</dbReference>
<keyword evidence="6" id="KW-0325">Glycoprotein</keyword>
<dbReference type="InterPro" id="IPR006693">
    <property type="entry name" value="AB_hydrolase_lipase"/>
</dbReference>
<keyword evidence="2" id="KW-0732">Signal</keyword>
<evidence type="ECO:0000256" key="4">
    <source>
        <dbReference type="ARBA" id="ARBA00022963"/>
    </source>
</evidence>
<evidence type="ECO:0000256" key="6">
    <source>
        <dbReference type="ARBA" id="ARBA00023180"/>
    </source>
</evidence>
<accession>A0A2S2R745</accession>
<dbReference type="GO" id="GO:0016042">
    <property type="term" value="P:lipid catabolic process"/>
    <property type="evidence" value="ECO:0007669"/>
    <property type="project" value="UniProtKB-KW"/>
</dbReference>
<evidence type="ECO:0000313" key="9">
    <source>
        <dbReference type="Proteomes" id="UP000694846"/>
    </source>
</evidence>
<dbReference type="GO" id="GO:0016787">
    <property type="term" value="F:hydrolase activity"/>
    <property type="evidence" value="ECO:0007669"/>
    <property type="project" value="UniProtKB-KW"/>
</dbReference>
<evidence type="ECO:0000256" key="3">
    <source>
        <dbReference type="ARBA" id="ARBA00022801"/>
    </source>
</evidence>
<name>A0A2S2R745_9HEMI</name>
<dbReference type="SUPFAM" id="SSF53474">
    <property type="entry name" value="alpha/beta-Hydrolases"/>
    <property type="match status" value="1"/>
</dbReference>
<dbReference type="PANTHER" id="PTHR11005">
    <property type="entry name" value="LYSOSOMAL ACID LIPASE-RELATED"/>
    <property type="match status" value="1"/>
</dbReference>
<dbReference type="FunFam" id="3.40.50.1820:FF:000057">
    <property type="entry name" value="Lipase"/>
    <property type="match status" value="1"/>
</dbReference>
<dbReference type="Pfam" id="PF04083">
    <property type="entry name" value="Abhydro_lipase"/>
    <property type="match status" value="1"/>
</dbReference>
<reference evidence="8" key="1">
    <citation type="submission" date="2018-04" db="EMBL/GenBank/DDBJ databases">
        <title>Transcriptome assembly of Sipha flava.</title>
        <authorList>
            <person name="Scully E.D."/>
            <person name="Geib S.M."/>
            <person name="Palmer N.A."/>
            <person name="Koch K."/>
            <person name="Bradshaw J."/>
            <person name="Heng-Moss T."/>
            <person name="Sarath G."/>
        </authorList>
    </citation>
    <scope>NUCLEOTIDE SEQUENCE</scope>
</reference>
<keyword evidence="4" id="KW-0442">Lipid degradation</keyword>
<reference evidence="10" key="2">
    <citation type="submission" date="2025-04" db="UniProtKB">
        <authorList>
            <consortium name="RefSeq"/>
        </authorList>
    </citation>
    <scope>IDENTIFICATION</scope>
</reference>
<evidence type="ECO:0000256" key="2">
    <source>
        <dbReference type="ARBA" id="ARBA00022729"/>
    </source>
</evidence>
<evidence type="ECO:0000313" key="8">
    <source>
        <dbReference type="EMBL" id="MBY85784.1"/>
    </source>
</evidence>
<evidence type="ECO:0000256" key="5">
    <source>
        <dbReference type="ARBA" id="ARBA00023098"/>
    </source>
</evidence>
<dbReference type="OrthoDB" id="9974421at2759"/>
<dbReference type="Gene3D" id="3.40.50.1820">
    <property type="entry name" value="alpha/beta hydrolase"/>
    <property type="match status" value="1"/>
</dbReference>
<comment type="similarity">
    <text evidence="1">Belongs to the AB hydrolase superfamily. Lipase family.</text>
</comment>
<feature type="domain" description="Partial AB-hydrolase lipase" evidence="7">
    <location>
        <begin position="16"/>
        <end position="75"/>
    </location>
</feature>
<keyword evidence="5" id="KW-0443">Lipid metabolism</keyword>
<dbReference type="Proteomes" id="UP000694846">
    <property type="component" value="Unplaced"/>
</dbReference>
<keyword evidence="3" id="KW-0378">Hydrolase</keyword>
<organism evidence="8">
    <name type="scientific">Sipha flava</name>
    <name type="common">yellow sugarcane aphid</name>
    <dbReference type="NCBI Taxonomy" id="143950"/>
    <lineage>
        <taxon>Eukaryota</taxon>
        <taxon>Metazoa</taxon>
        <taxon>Ecdysozoa</taxon>
        <taxon>Arthropoda</taxon>
        <taxon>Hexapoda</taxon>
        <taxon>Insecta</taxon>
        <taxon>Pterygota</taxon>
        <taxon>Neoptera</taxon>
        <taxon>Paraneoptera</taxon>
        <taxon>Hemiptera</taxon>
        <taxon>Sternorrhyncha</taxon>
        <taxon>Aphidomorpha</taxon>
        <taxon>Aphidoidea</taxon>
        <taxon>Aphididae</taxon>
        <taxon>Sipha</taxon>
    </lineage>
</organism>